<evidence type="ECO:0000313" key="1">
    <source>
        <dbReference type="EMBL" id="CAA9997282.1"/>
    </source>
</evidence>
<feature type="non-terminal residue" evidence="1">
    <location>
        <position position="71"/>
    </location>
</feature>
<dbReference type="AlphaFoldDB" id="A0A6H5G5C4"/>
<accession>A0A6H5G5C4</accession>
<organism evidence="1 2">
    <name type="scientific">Nesidiocoris tenuis</name>
    <dbReference type="NCBI Taxonomy" id="355587"/>
    <lineage>
        <taxon>Eukaryota</taxon>
        <taxon>Metazoa</taxon>
        <taxon>Ecdysozoa</taxon>
        <taxon>Arthropoda</taxon>
        <taxon>Hexapoda</taxon>
        <taxon>Insecta</taxon>
        <taxon>Pterygota</taxon>
        <taxon>Neoptera</taxon>
        <taxon>Paraneoptera</taxon>
        <taxon>Hemiptera</taxon>
        <taxon>Heteroptera</taxon>
        <taxon>Panheteroptera</taxon>
        <taxon>Cimicomorpha</taxon>
        <taxon>Miridae</taxon>
        <taxon>Dicyphina</taxon>
        <taxon>Nesidiocoris</taxon>
    </lineage>
</organism>
<proteinExistence type="predicted"/>
<reference evidence="1 2" key="1">
    <citation type="submission" date="2020-02" db="EMBL/GenBank/DDBJ databases">
        <authorList>
            <person name="Ferguson B K."/>
        </authorList>
    </citation>
    <scope>NUCLEOTIDE SEQUENCE [LARGE SCALE GENOMIC DNA]</scope>
</reference>
<name>A0A6H5G5C4_9HEMI</name>
<protein>
    <submittedName>
        <fullName evidence="1">Uncharacterized protein</fullName>
    </submittedName>
</protein>
<dbReference type="EMBL" id="CADCXU010005666">
    <property type="protein sequence ID" value="CAA9997282.1"/>
    <property type="molecule type" value="Genomic_DNA"/>
</dbReference>
<dbReference type="Proteomes" id="UP000479000">
    <property type="component" value="Unassembled WGS sequence"/>
</dbReference>
<keyword evidence="2" id="KW-1185">Reference proteome</keyword>
<evidence type="ECO:0000313" key="2">
    <source>
        <dbReference type="Proteomes" id="UP000479000"/>
    </source>
</evidence>
<sequence>MSSSPGMRSWFVTDGCSETEGCARNVFFFTRNDVLVVTEGCFGTEGCARNEFFTRNDVLAACAGAVPGMRS</sequence>
<gene>
    <name evidence="1" type="ORF">NTEN_LOCUS3597</name>
</gene>